<evidence type="ECO:0000313" key="11">
    <source>
        <dbReference type="EMBL" id="KZZ87733.1"/>
    </source>
</evidence>
<feature type="transmembrane region" description="Helical" evidence="9">
    <location>
        <begin position="86"/>
        <end position="108"/>
    </location>
</feature>
<comment type="subcellular location">
    <subcellularLocation>
        <location evidence="1">Endoplasmic reticulum membrane</location>
        <topology evidence="1">Multi-pass membrane protein</topology>
    </subcellularLocation>
</comment>
<dbReference type="InterPro" id="IPR036938">
    <property type="entry name" value="PAP2/HPO_sf"/>
</dbReference>
<keyword evidence="2 9" id="KW-0812">Transmembrane</keyword>
<keyword evidence="6 9" id="KW-0472">Membrane</keyword>
<dbReference type="VEuPathDB" id="FungiDB:AAP_05437"/>
<feature type="domain" description="Phosphatidic acid phosphatase type 2/haloperoxidase" evidence="10">
    <location>
        <begin position="116"/>
        <end position="234"/>
    </location>
</feature>
<dbReference type="Pfam" id="PF01569">
    <property type="entry name" value="PAP2"/>
    <property type="match status" value="1"/>
</dbReference>
<dbReference type="PANTHER" id="PTHR14969">
    <property type="entry name" value="SPHINGOSINE-1-PHOSPHATE PHOSPHOHYDROLASE"/>
    <property type="match status" value="1"/>
</dbReference>
<dbReference type="EMBL" id="AZGZ01000031">
    <property type="protein sequence ID" value="KZZ87733.1"/>
    <property type="molecule type" value="Genomic_DNA"/>
</dbReference>
<evidence type="ECO:0000256" key="5">
    <source>
        <dbReference type="ARBA" id="ARBA00022989"/>
    </source>
</evidence>
<comment type="caution">
    <text evidence="11">The sequence shown here is derived from an EMBL/GenBank/DDBJ whole genome shotgun (WGS) entry which is preliminary data.</text>
</comment>
<feature type="transmembrane region" description="Helical" evidence="9">
    <location>
        <begin position="248"/>
        <end position="266"/>
    </location>
</feature>
<organism evidence="11 12">
    <name type="scientific">Ascosphaera apis ARSEF 7405</name>
    <dbReference type="NCBI Taxonomy" id="392613"/>
    <lineage>
        <taxon>Eukaryota</taxon>
        <taxon>Fungi</taxon>
        <taxon>Dikarya</taxon>
        <taxon>Ascomycota</taxon>
        <taxon>Pezizomycotina</taxon>
        <taxon>Eurotiomycetes</taxon>
        <taxon>Eurotiomycetidae</taxon>
        <taxon>Onygenales</taxon>
        <taxon>Ascosphaeraceae</taxon>
        <taxon>Ascosphaera</taxon>
    </lineage>
</organism>
<evidence type="ECO:0000256" key="8">
    <source>
        <dbReference type="SAM" id="MobiDB-lite"/>
    </source>
</evidence>
<dbReference type="PANTHER" id="PTHR14969:SF28">
    <property type="entry name" value="DIHYDROSPHINGOSINE 1-PHOSPHATE PHOSPHATASE LCB3-RELATED"/>
    <property type="match status" value="1"/>
</dbReference>
<dbReference type="AlphaFoldDB" id="A0A162I2C5"/>
<keyword evidence="11" id="KW-0560">Oxidoreductase</keyword>
<keyword evidence="12" id="KW-1185">Reference proteome</keyword>
<keyword evidence="11" id="KW-0575">Peroxidase</keyword>
<keyword evidence="5 9" id="KW-1133">Transmembrane helix</keyword>
<accession>A0A162I2C5</accession>
<gene>
    <name evidence="11" type="ORF">AAP_05437</name>
</gene>
<proteinExistence type="inferred from homology"/>
<sequence length="585" mass="65028">MKEKSSPSAEGATAALPVDQDKCCAPSNKTALKQPDAGLRSLDHYNISLPQWRYKIRSRLLPLVRWETPYLAYIQERVRTPALDTWFALTANLGTHTFFMVMLPVFFWCGYTSFGRGLVRVLACGVYFSGFVKDMLCLPRPLSPPLTRITMSKSAALEYGFPSTHSTNAISAVYYCMHVLNQTDKSATEKFILHSIFLIYGASIVLGRLYCGMHGFSDVVVGSLLGVLLAYLQCEYGPALDAYMYNGGLREVLIVILVILVLIRIHPEPADSCPCFDDSVAFFGVLIGQEFSNWHFSQTRYSINDPSPGTIPFDLRKLGLIKSVLRIALGVFTVFMWRGVMKPSLHRALPPVFRILEKIGLSLPRRFFTRASQYKTVPSPFKDDDLIPSVSELPDMITSMRHPRQRAISVGPVSEADAYETLAYREKRRKETGGPIDTSSMPIREYGTSSSSVQANNGINQQPTKSIDEYENMMGRGSEVSKSANGDSKRASALGQIQNRDGTSSSTTSTPVTPATAISFDTDAPTLDDAEKNDEIMAEDMFRSITRPRVRYDVEVVTKLIIYSGIAWLAVCGNPIMYYYIGLAP</sequence>
<evidence type="ECO:0000256" key="2">
    <source>
        <dbReference type="ARBA" id="ARBA00022692"/>
    </source>
</evidence>
<dbReference type="GO" id="GO:0042392">
    <property type="term" value="F:sphingosine-1-phosphate phosphatase activity"/>
    <property type="evidence" value="ECO:0007669"/>
    <property type="project" value="TreeGrafter"/>
</dbReference>
<protein>
    <submittedName>
        <fullName evidence="11">Phosphatidic acid phosphatase type 2/haloperoxidase</fullName>
    </submittedName>
</protein>
<feature type="transmembrane region" description="Helical" evidence="9">
    <location>
        <begin position="191"/>
        <end position="210"/>
    </location>
</feature>
<evidence type="ECO:0000313" key="12">
    <source>
        <dbReference type="Proteomes" id="UP000242877"/>
    </source>
</evidence>
<dbReference type="Proteomes" id="UP000242877">
    <property type="component" value="Unassembled WGS sequence"/>
</dbReference>
<evidence type="ECO:0000256" key="6">
    <source>
        <dbReference type="ARBA" id="ARBA00023136"/>
    </source>
</evidence>
<evidence type="ECO:0000259" key="10">
    <source>
        <dbReference type="SMART" id="SM00014"/>
    </source>
</evidence>
<keyword evidence="4" id="KW-0256">Endoplasmic reticulum</keyword>
<feature type="transmembrane region" description="Helical" evidence="9">
    <location>
        <begin position="560"/>
        <end position="581"/>
    </location>
</feature>
<feature type="region of interest" description="Disordered" evidence="8">
    <location>
        <begin position="425"/>
        <end position="527"/>
    </location>
</feature>
<name>A0A162I2C5_9EURO</name>
<dbReference type="CDD" id="cd03388">
    <property type="entry name" value="PAP2_SPPase1"/>
    <property type="match status" value="1"/>
</dbReference>
<dbReference type="OrthoDB" id="301434at2759"/>
<evidence type="ECO:0000256" key="3">
    <source>
        <dbReference type="ARBA" id="ARBA00022801"/>
    </source>
</evidence>
<evidence type="ECO:0000256" key="9">
    <source>
        <dbReference type="SAM" id="Phobius"/>
    </source>
</evidence>
<reference evidence="11 12" key="1">
    <citation type="journal article" date="2016" name="Genome Biol. Evol.">
        <title>Divergent and convergent evolution of fungal pathogenicity.</title>
        <authorList>
            <person name="Shang Y."/>
            <person name="Xiao G."/>
            <person name="Zheng P."/>
            <person name="Cen K."/>
            <person name="Zhan S."/>
            <person name="Wang C."/>
        </authorList>
    </citation>
    <scope>NUCLEOTIDE SEQUENCE [LARGE SCALE GENOMIC DNA]</scope>
    <source>
        <strain evidence="11 12">ARSEF 7405</strain>
    </source>
</reference>
<evidence type="ECO:0000256" key="4">
    <source>
        <dbReference type="ARBA" id="ARBA00022824"/>
    </source>
</evidence>
<dbReference type="GO" id="GO:0004601">
    <property type="term" value="F:peroxidase activity"/>
    <property type="evidence" value="ECO:0007669"/>
    <property type="project" value="UniProtKB-KW"/>
</dbReference>
<dbReference type="GO" id="GO:0005789">
    <property type="term" value="C:endoplasmic reticulum membrane"/>
    <property type="evidence" value="ECO:0007669"/>
    <property type="project" value="UniProtKB-SubCell"/>
</dbReference>
<keyword evidence="3" id="KW-0378">Hydrolase</keyword>
<evidence type="ECO:0000256" key="1">
    <source>
        <dbReference type="ARBA" id="ARBA00004477"/>
    </source>
</evidence>
<dbReference type="Gene3D" id="1.20.144.10">
    <property type="entry name" value="Phosphatidic acid phosphatase type 2/haloperoxidase"/>
    <property type="match status" value="1"/>
</dbReference>
<dbReference type="SUPFAM" id="SSF48317">
    <property type="entry name" value="Acid phosphatase/Vanadium-dependent haloperoxidase"/>
    <property type="match status" value="1"/>
</dbReference>
<dbReference type="SMART" id="SM00014">
    <property type="entry name" value="acidPPc"/>
    <property type="match status" value="1"/>
</dbReference>
<evidence type="ECO:0000256" key="7">
    <source>
        <dbReference type="ARBA" id="ARBA00038324"/>
    </source>
</evidence>
<feature type="compositionally biased region" description="Polar residues" evidence="8">
    <location>
        <begin position="437"/>
        <end position="465"/>
    </location>
</feature>
<dbReference type="InterPro" id="IPR000326">
    <property type="entry name" value="PAP2/HPO"/>
</dbReference>
<feature type="transmembrane region" description="Helical" evidence="9">
    <location>
        <begin position="216"/>
        <end position="236"/>
    </location>
</feature>
<comment type="similarity">
    <text evidence="7">Belongs to the type 2 lipid phosphate phosphatase family.</text>
</comment>